<dbReference type="RefSeq" id="WP_306019556.1">
    <property type="nucleotide sequence ID" value="NZ_CP129013.1"/>
</dbReference>
<keyword evidence="1" id="KW-0812">Transmembrane</keyword>
<name>A0ABY9JRL8_9BACI</name>
<evidence type="ECO:0000313" key="3">
    <source>
        <dbReference type="Proteomes" id="UP001197974"/>
    </source>
</evidence>
<feature type="transmembrane region" description="Helical" evidence="1">
    <location>
        <begin position="117"/>
        <end position="147"/>
    </location>
</feature>
<organism evidence="2 3">
    <name type="scientific">Bacillus carboniphilus</name>
    <dbReference type="NCBI Taxonomy" id="86663"/>
    <lineage>
        <taxon>Bacteria</taxon>
        <taxon>Bacillati</taxon>
        <taxon>Bacillota</taxon>
        <taxon>Bacilli</taxon>
        <taxon>Bacillales</taxon>
        <taxon>Bacillaceae</taxon>
        <taxon>Bacillus</taxon>
    </lineage>
</organism>
<feature type="transmembrane region" description="Helical" evidence="1">
    <location>
        <begin position="12"/>
        <end position="30"/>
    </location>
</feature>
<protein>
    <submittedName>
        <fullName evidence="2">ABC transporter permease subunit</fullName>
    </submittedName>
</protein>
<dbReference type="PANTHER" id="PTHR43471">
    <property type="entry name" value="ABC TRANSPORTER PERMEASE"/>
    <property type="match status" value="1"/>
</dbReference>
<feature type="transmembrane region" description="Helical" evidence="1">
    <location>
        <begin position="188"/>
        <end position="205"/>
    </location>
</feature>
<dbReference type="Proteomes" id="UP001197974">
    <property type="component" value="Chromosome"/>
</dbReference>
<evidence type="ECO:0000313" key="2">
    <source>
        <dbReference type="EMBL" id="WLR41378.1"/>
    </source>
</evidence>
<keyword evidence="1" id="KW-0472">Membrane</keyword>
<dbReference type="EMBL" id="CP129013">
    <property type="protein sequence ID" value="WLR41378.1"/>
    <property type="molecule type" value="Genomic_DNA"/>
</dbReference>
<sequence>MNIILKELRADLKSLIIWSVGFVFMIVAGMSKFSAFSSSDQSVNEFFQTMPETLQAIMGTGTFDLSTALGFYGVLTLYLLIMATTHATMFGANIVAKEERDQTAEFLFVKPISRNKVIVFKIVAALINVVVINLITFLTSFFVVRYFSESDPVGNDISLFMLGLFIVQVIFLLIGSSVAAIIRKPAKAAMVSAVILLVMFLLSIVKELNDSIAWLKYVTPFKYFEAKQVMYGGGVRRDLPHNICSYHYDFSSGYVYFL</sequence>
<dbReference type="Pfam" id="PF12679">
    <property type="entry name" value="ABC2_membrane_2"/>
    <property type="match status" value="1"/>
</dbReference>
<keyword evidence="1" id="KW-1133">Transmembrane helix</keyword>
<proteinExistence type="predicted"/>
<accession>A0ABY9JRL8</accession>
<dbReference type="PANTHER" id="PTHR43471:SF12">
    <property type="entry name" value="HYPOTHETICAL MEMBRANE PROTEIN, CONSERVED"/>
    <property type="match status" value="1"/>
</dbReference>
<reference evidence="2 3" key="1">
    <citation type="submission" date="2023-06" db="EMBL/GenBank/DDBJ databases">
        <title>Five Gram-positive bacteria isolated from mangrove sediments in Shenzhen, Guangdong, China.</title>
        <authorList>
            <person name="Yu S."/>
            <person name="Zheng W."/>
            <person name="Huang Y."/>
        </authorList>
    </citation>
    <scope>NUCLEOTIDE SEQUENCE [LARGE SCALE GENOMIC DNA]</scope>
    <source>
        <strain evidence="2 3">SaN35-3</strain>
    </source>
</reference>
<feature type="transmembrane region" description="Helical" evidence="1">
    <location>
        <begin position="71"/>
        <end position="96"/>
    </location>
</feature>
<keyword evidence="3" id="KW-1185">Reference proteome</keyword>
<evidence type="ECO:0000256" key="1">
    <source>
        <dbReference type="SAM" id="Phobius"/>
    </source>
</evidence>
<feature type="transmembrane region" description="Helical" evidence="1">
    <location>
        <begin position="159"/>
        <end position="181"/>
    </location>
</feature>
<gene>
    <name evidence="2" type="ORF">LC087_10695</name>
</gene>